<dbReference type="Pfam" id="PF13166">
    <property type="entry name" value="AAA_13"/>
    <property type="match status" value="1"/>
</dbReference>
<dbReference type="EMBL" id="JAMFMA010000001">
    <property type="protein sequence ID" value="MCL6273382.1"/>
    <property type="molecule type" value="Genomic_DNA"/>
</dbReference>
<keyword evidence="1" id="KW-0175">Coiled coil</keyword>
<gene>
    <name evidence="3" type="ORF">M3P19_05135</name>
</gene>
<keyword evidence="4" id="KW-1185">Reference proteome</keyword>
<evidence type="ECO:0000259" key="2">
    <source>
        <dbReference type="Pfam" id="PF13166"/>
    </source>
</evidence>
<evidence type="ECO:0000313" key="3">
    <source>
        <dbReference type="EMBL" id="MCL6273382.1"/>
    </source>
</evidence>
<feature type="coiled-coil region" evidence="1">
    <location>
        <begin position="336"/>
        <end position="363"/>
    </location>
</feature>
<feature type="coiled-coil region" evidence="1">
    <location>
        <begin position="427"/>
        <end position="454"/>
    </location>
</feature>
<feature type="domain" description="Protein CR006 P-loop" evidence="2">
    <location>
        <begin position="18"/>
        <end position="723"/>
    </location>
</feature>
<proteinExistence type="predicted"/>
<dbReference type="SUPFAM" id="SSF75712">
    <property type="entry name" value="Rad50 coiled-coil Zn hook"/>
    <property type="match status" value="1"/>
</dbReference>
<dbReference type="Proteomes" id="UP001203607">
    <property type="component" value="Unassembled WGS sequence"/>
</dbReference>
<dbReference type="SUPFAM" id="SSF52540">
    <property type="entry name" value="P-loop containing nucleoside triphosphate hydrolases"/>
    <property type="match status" value="1"/>
</dbReference>
<dbReference type="Gene3D" id="1.10.287.510">
    <property type="entry name" value="Helix hairpin bin"/>
    <property type="match status" value="1"/>
</dbReference>
<sequence length="754" mass="88196">MFTRINRLKDLGVFKDYQRRGDIPDFKQLNLFYGWNYSGKTTLSRVFQFFERNIIDPYYDETSFELLDDDAQRYNRDNLNIRGIDIRVFNSDFVKKNLKWDGESFSPILLLGEDSIDAQKRITTLLEKVEQCEELIVKCDDISEKTDDKIKQSLTGKAAQIRSTLQLVEAFNRSHLNNSYIRVIRDNHSEHKIVPEDLNNKIRSATASEDDKLDSIDDQVLDLQLSDIISQSSEVLKEKPEFSSTIKYFIDNPNVASWVESGITIHEDKENCEFCGSPLSDERRNELISHFSEDLKNHKKALSDLSEELIGIKLSNLTIVKRDFYKEFQGEFSTCLSSLKKEIRFYNKQIDALNEVLKEKASKPFEPIEDISFIEDNTTKIETEIDNLNVIISKNNSKTNQFDEIKSAAIEELKGHYAAECIDEIDLFKLEEKISIYENRSENLKSHKGRLNEEIAITQASISKAQKGREQMNSYIEKFLGRDEIKIDVVDEEDEEKFILLRNEDLAINLSEGEKTAIAFSFYLTKLSELEDFEKAILYIDDPISSLDNNHIFQINALIKEFCFENISTDANNEQFVPKFHQLFFSTHNFEFFNLLRELPFKGSNKRSMYFIKRISDSESTIEELPKSYENYISEYQYLFSRLHQFHESDNKQDYETLMGIPNAVRRFVELYTYSRIPGHRINSTVDKRASKLWGTDKSKRILKVFHYFSHSNNIERIMRNSDLLCDVENAVSDLMTLLEEDRLHFEELKRSIN</sequence>
<dbReference type="RefSeq" id="WP_249656559.1">
    <property type="nucleotide sequence ID" value="NZ_JAMFMA010000001.1"/>
</dbReference>
<accession>A0ABT0PRM2</accession>
<protein>
    <submittedName>
        <fullName evidence="3">AAA family ATPase</fullName>
    </submittedName>
</protein>
<dbReference type="Gene3D" id="3.40.50.300">
    <property type="entry name" value="P-loop containing nucleotide triphosphate hydrolases"/>
    <property type="match status" value="1"/>
</dbReference>
<dbReference type="InterPro" id="IPR026866">
    <property type="entry name" value="CR006_AAA"/>
</dbReference>
<name>A0ABT0PRM2_9FLAO</name>
<organism evidence="3 4">
    <name type="scientific">Flagellimonas spongiicola</name>
    <dbReference type="NCBI Taxonomy" id="2942208"/>
    <lineage>
        <taxon>Bacteria</taxon>
        <taxon>Pseudomonadati</taxon>
        <taxon>Bacteroidota</taxon>
        <taxon>Flavobacteriia</taxon>
        <taxon>Flavobacteriales</taxon>
        <taxon>Flavobacteriaceae</taxon>
        <taxon>Flagellimonas</taxon>
    </lineage>
</organism>
<comment type="caution">
    <text evidence="3">The sequence shown here is derived from an EMBL/GenBank/DDBJ whole genome shotgun (WGS) entry which is preliminary data.</text>
</comment>
<dbReference type="InterPro" id="IPR027417">
    <property type="entry name" value="P-loop_NTPase"/>
</dbReference>
<evidence type="ECO:0000313" key="4">
    <source>
        <dbReference type="Proteomes" id="UP001203607"/>
    </source>
</evidence>
<reference evidence="3 4" key="1">
    <citation type="submission" date="2022-05" db="EMBL/GenBank/DDBJ databases">
        <authorList>
            <person name="Park J.-S."/>
        </authorList>
    </citation>
    <scope>NUCLEOTIDE SEQUENCE [LARGE SCALE GENOMIC DNA]</scope>
    <source>
        <strain evidence="3 4">2012CJ35-5</strain>
    </source>
</reference>
<evidence type="ECO:0000256" key="1">
    <source>
        <dbReference type="SAM" id="Coils"/>
    </source>
</evidence>